<reference evidence="2" key="1">
    <citation type="submission" date="2023-08" db="EMBL/GenBank/DDBJ databases">
        <title>The draft genome of Tsukamurella strandjordii strain 050030.</title>
        <authorList>
            <person name="Zhao F."/>
            <person name="Feng Y."/>
            <person name="Zong Z."/>
        </authorList>
    </citation>
    <scope>NUCLEOTIDE SEQUENCE</scope>
    <source>
        <strain evidence="2">050030</strain>
    </source>
</reference>
<evidence type="ECO:0000313" key="2">
    <source>
        <dbReference type="EMBL" id="MDP0397608.1"/>
    </source>
</evidence>
<organism evidence="2 3">
    <name type="scientific">Tsukamurella strandjordii</name>
    <dbReference type="NCBI Taxonomy" id="147577"/>
    <lineage>
        <taxon>Bacteria</taxon>
        <taxon>Bacillati</taxon>
        <taxon>Actinomycetota</taxon>
        <taxon>Actinomycetes</taxon>
        <taxon>Mycobacteriales</taxon>
        <taxon>Tsukamurellaceae</taxon>
        <taxon>Tsukamurella</taxon>
    </lineage>
</organism>
<evidence type="ECO:0000313" key="3">
    <source>
        <dbReference type="Proteomes" id="UP001178281"/>
    </source>
</evidence>
<proteinExistence type="predicted"/>
<evidence type="ECO:0000259" key="1">
    <source>
        <dbReference type="Pfam" id="PF06722"/>
    </source>
</evidence>
<accession>A0AA90N9N4</accession>
<dbReference type="Proteomes" id="UP001178281">
    <property type="component" value="Unassembled WGS sequence"/>
</dbReference>
<keyword evidence="3" id="KW-1185">Reference proteome</keyword>
<comment type="caution">
    <text evidence="2">The sequence shown here is derived from an EMBL/GenBank/DDBJ whole genome shotgun (WGS) entry which is preliminary data.</text>
</comment>
<dbReference type="GO" id="GO:0016758">
    <property type="term" value="F:hexosyltransferase activity"/>
    <property type="evidence" value="ECO:0007669"/>
    <property type="project" value="UniProtKB-ARBA"/>
</dbReference>
<dbReference type="InterPro" id="IPR002213">
    <property type="entry name" value="UDP_glucos_trans"/>
</dbReference>
<dbReference type="EMBL" id="JAUTIX010000002">
    <property type="protein sequence ID" value="MDP0397608.1"/>
    <property type="molecule type" value="Genomic_DNA"/>
</dbReference>
<dbReference type="RefSeq" id="WP_305110755.1">
    <property type="nucleotide sequence ID" value="NZ_JAUTIX010000002.1"/>
</dbReference>
<dbReference type="PANTHER" id="PTHR48050:SF13">
    <property type="entry name" value="STEROL 3-BETA-GLUCOSYLTRANSFERASE UGT80A2"/>
    <property type="match status" value="1"/>
</dbReference>
<dbReference type="InterPro" id="IPR050426">
    <property type="entry name" value="Glycosyltransferase_28"/>
</dbReference>
<dbReference type="GO" id="GO:0017000">
    <property type="term" value="P:antibiotic biosynthetic process"/>
    <property type="evidence" value="ECO:0007669"/>
    <property type="project" value="UniProtKB-ARBA"/>
</dbReference>
<dbReference type="AlphaFoldDB" id="A0AA90N9N4"/>
<dbReference type="FunFam" id="3.40.50.2000:FF:000009">
    <property type="entry name" value="Sterol 3-beta-glucosyltransferase UGT80A2"/>
    <property type="match status" value="1"/>
</dbReference>
<protein>
    <submittedName>
        <fullName evidence="2">Glycosyltransferase</fullName>
    </submittedName>
</protein>
<feature type="domain" description="Erythromycin biosynthesis protein CIII-like C-terminal" evidence="1">
    <location>
        <begin position="301"/>
        <end position="407"/>
    </location>
</feature>
<dbReference type="Gene3D" id="3.40.50.2000">
    <property type="entry name" value="Glycogen Phosphorylase B"/>
    <property type="match status" value="2"/>
</dbReference>
<sequence length="412" mass="43273">MATILVAAYGSRGDIMPLTDIGRRLQGAGHRVVLTSNGELDDEVRACGLEARGISLDFPGIDGDAEPLKAARQLVTPAGFGRLGDSFLDTVADLTPDLVLLSPFTELPGHALAEAHGIPSLGLRLQPLSATRSYPPSLLGAWSAGPAGNLAAGRIAAHAVDGIYGGAVRGFRRRLGLPRRSARSLRKQRTEQGWPILHGYSPSVLPRPADWRVGIDVVGYWWSPTPDSWSPPDELADFLAGGPPPVFVGFGSLMVPEAERERLSRLVREAALASGQRFLVQSGGAGLTVPNDEHTLSIGAAPYDWLFARVSAVVHACGAGTTAAGLRAGVPAVGVPSPGVDQSFWARRLEDLGVSPATLPRPKLTADLLARAVDQAVATAGYRERAQEMATRIAGEDGAGAVVERVEVLLNA</sequence>
<dbReference type="InterPro" id="IPR010610">
    <property type="entry name" value="EryCIII-like_C"/>
</dbReference>
<dbReference type="SUPFAM" id="SSF53756">
    <property type="entry name" value="UDP-Glycosyltransferase/glycogen phosphorylase"/>
    <property type="match status" value="1"/>
</dbReference>
<gene>
    <name evidence="2" type="ORF">Q7X28_06670</name>
</gene>
<name>A0AA90N9N4_9ACTN</name>
<dbReference type="PANTHER" id="PTHR48050">
    <property type="entry name" value="STEROL 3-BETA-GLUCOSYLTRANSFERASE"/>
    <property type="match status" value="1"/>
</dbReference>
<dbReference type="GO" id="GO:0008194">
    <property type="term" value="F:UDP-glycosyltransferase activity"/>
    <property type="evidence" value="ECO:0007669"/>
    <property type="project" value="InterPro"/>
</dbReference>
<dbReference type="CDD" id="cd03784">
    <property type="entry name" value="GT1_Gtf-like"/>
    <property type="match status" value="1"/>
</dbReference>
<dbReference type="Pfam" id="PF06722">
    <property type="entry name" value="EryCIII-like_C"/>
    <property type="match status" value="1"/>
</dbReference>